<dbReference type="AlphaFoldDB" id="A0A4D9DZA3"/>
<dbReference type="Proteomes" id="UP000297703">
    <property type="component" value="Unassembled WGS sequence"/>
</dbReference>
<evidence type="ECO:0000313" key="1">
    <source>
        <dbReference type="EMBL" id="TFK00383.1"/>
    </source>
</evidence>
<comment type="caution">
    <text evidence="1">The sequence shown here is derived from an EMBL/GenBank/DDBJ whole genome shotgun (WGS) entry which is preliminary data.</text>
</comment>
<keyword evidence="2" id="KW-1185">Reference proteome</keyword>
<reference evidence="1 2" key="2">
    <citation type="submission" date="2019-04" db="EMBL/GenBank/DDBJ databases">
        <title>The genome sequence of big-headed turtle.</title>
        <authorList>
            <person name="Gong S."/>
        </authorList>
    </citation>
    <scope>NUCLEOTIDE SEQUENCE [LARGE SCALE GENOMIC DNA]</scope>
    <source>
        <strain evidence="1">DO16091913</strain>
        <tissue evidence="1">Muscle</tissue>
    </source>
</reference>
<proteinExistence type="predicted"/>
<evidence type="ECO:0000313" key="2">
    <source>
        <dbReference type="Proteomes" id="UP000297703"/>
    </source>
</evidence>
<name>A0A4D9DZA3_9SAUR</name>
<sequence>MPWAGSDALRPSHQDAELAQGLCELHVLCTGGSMLFSPERGRDLLMSASAAGAQLGLDPAPPPASREQPRCWKPGAVVRWRKAAADSCCEVASEAGCAGDSERL</sequence>
<organism evidence="1 2">
    <name type="scientific">Platysternon megacephalum</name>
    <name type="common">big-headed turtle</name>
    <dbReference type="NCBI Taxonomy" id="55544"/>
    <lineage>
        <taxon>Eukaryota</taxon>
        <taxon>Metazoa</taxon>
        <taxon>Chordata</taxon>
        <taxon>Craniata</taxon>
        <taxon>Vertebrata</taxon>
        <taxon>Euteleostomi</taxon>
        <taxon>Archelosauria</taxon>
        <taxon>Testudinata</taxon>
        <taxon>Testudines</taxon>
        <taxon>Cryptodira</taxon>
        <taxon>Durocryptodira</taxon>
        <taxon>Testudinoidea</taxon>
        <taxon>Platysternidae</taxon>
        <taxon>Platysternon</taxon>
    </lineage>
</organism>
<reference evidence="1 2" key="1">
    <citation type="submission" date="2019-04" db="EMBL/GenBank/DDBJ databases">
        <title>Draft genome of the big-headed turtle Platysternon megacephalum.</title>
        <authorList>
            <person name="Gong S."/>
        </authorList>
    </citation>
    <scope>NUCLEOTIDE SEQUENCE [LARGE SCALE GENOMIC DNA]</scope>
    <source>
        <strain evidence="1">DO16091913</strain>
        <tissue evidence="1">Muscle</tissue>
    </source>
</reference>
<accession>A0A4D9DZA3</accession>
<protein>
    <submittedName>
        <fullName evidence="1">DNA polymerase delta subunit 2</fullName>
    </submittedName>
</protein>
<dbReference type="EMBL" id="QXTE01000272">
    <property type="protein sequence ID" value="TFK00383.1"/>
    <property type="molecule type" value="Genomic_DNA"/>
</dbReference>
<gene>
    <name evidence="1" type="ORF">DR999_PMT17533</name>
</gene>